<dbReference type="Gene3D" id="2.60.40.10">
    <property type="entry name" value="Immunoglobulins"/>
    <property type="match status" value="1"/>
</dbReference>
<feature type="domain" description="IPT/TIG" evidence="1">
    <location>
        <begin position="58"/>
        <end position="131"/>
    </location>
</feature>
<dbReference type="GeneID" id="20652959"/>
<dbReference type="InterPro" id="IPR013783">
    <property type="entry name" value="Ig-like_fold"/>
</dbReference>
<proteinExistence type="predicted"/>
<dbReference type="RefSeq" id="XP_009519088.1">
    <property type="nucleotide sequence ID" value="XM_009520793.1"/>
</dbReference>
<dbReference type="Pfam" id="PF01833">
    <property type="entry name" value="TIG"/>
    <property type="match status" value="1"/>
</dbReference>
<sequence length="185" mass="20268">MTLACHIGPVTIPGFARSENTMACQLPTKKPGNYTVQVTCAAGSEILGIFPIEYAQPPRIERFEPQVVPVGGAFPLDFYGVNFDRGDMIYCIFGEASMRVQASFISPSRIKCLTRRHWVAGEVQLTVVLETYDGRTEVMLQSPFNFATTIAETSGLNPDFGSVVGGYPITIAVNSSWRSFRNVSC</sequence>
<feature type="non-terminal residue" evidence="2">
    <location>
        <position position="185"/>
    </location>
</feature>
<organism evidence="2 3">
    <name type="scientific">Phytophthora sojae (strain P6497)</name>
    <name type="common">Soybean stem and root rot agent</name>
    <name type="synonym">Phytophthora megasperma f. sp. glycines</name>
    <dbReference type="NCBI Taxonomy" id="1094619"/>
    <lineage>
        <taxon>Eukaryota</taxon>
        <taxon>Sar</taxon>
        <taxon>Stramenopiles</taxon>
        <taxon>Oomycota</taxon>
        <taxon>Peronosporomycetes</taxon>
        <taxon>Peronosporales</taxon>
        <taxon>Peronosporaceae</taxon>
        <taxon>Phytophthora</taxon>
    </lineage>
</organism>
<dbReference type="KEGG" id="psoj:PHYSODRAFT_451698"/>
<gene>
    <name evidence="2" type="ORF">PHYSODRAFT_451698</name>
</gene>
<dbReference type="EMBL" id="JH159152">
    <property type="protein sequence ID" value="EGZ23800.1"/>
    <property type="molecule type" value="Genomic_DNA"/>
</dbReference>
<evidence type="ECO:0000313" key="2">
    <source>
        <dbReference type="EMBL" id="EGZ23800.1"/>
    </source>
</evidence>
<dbReference type="SUPFAM" id="SSF81296">
    <property type="entry name" value="E set domains"/>
    <property type="match status" value="1"/>
</dbReference>
<dbReference type="InterPro" id="IPR014756">
    <property type="entry name" value="Ig_E-set"/>
</dbReference>
<dbReference type="InterPro" id="IPR002909">
    <property type="entry name" value="IPT_dom"/>
</dbReference>
<evidence type="ECO:0000259" key="1">
    <source>
        <dbReference type="Pfam" id="PF01833"/>
    </source>
</evidence>
<name>G4YWT0_PHYSP</name>
<dbReference type="InParanoid" id="G4YWT0"/>
<reference evidence="2 3" key="1">
    <citation type="journal article" date="2006" name="Science">
        <title>Phytophthora genome sequences uncover evolutionary origins and mechanisms of pathogenesis.</title>
        <authorList>
            <person name="Tyler B.M."/>
            <person name="Tripathy S."/>
            <person name="Zhang X."/>
            <person name="Dehal P."/>
            <person name="Jiang R.H."/>
            <person name="Aerts A."/>
            <person name="Arredondo F.D."/>
            <person name="Baxter L."/>
            <person name="Bensasson D."/>
            <person name="Beynon J.L."/>
            <person name="Chapman J."/>
            <person name="Damasceno C.M."/>
            <person name="Dorrance A.E."/>
            <person name="Dou D."/>
            <person name="Dickerman A.W."/>
            <person name="Dubchak I.L."/>
            <person name="Garbelotto M."/>
            <person name="Gijzen M."/>
            <person name="Gordon S.G."/>
            <person name="Govers F."/>
            <person name="Grunwald N.J."/>
            <person name="Huang W."/>
            <person name="Ivors K.L."/>
            <person name="Jones R.W."/>
            <person name="Kamoun S."/>
            <person name="Krampis K."/>
            <person name="Lamour K.H."/>
            <person name="Lee M.K."/>
            <person name="McDonald W.H."/>
            <person name="Medina M."/>
            <person name="Meijer H.J."/>
            <person name="Nordberg E.K."/>
            <person name="Maclean D.J."/>
            <person name="Ospina-Giraldo M.D."/>
            <person name="Morris P.F."/>
            <person name="Phuntumart V."/>
            <person name="Putnam N.H."/>
            <person name="Rash S."/>
            <person name="Rose J.K."/>
            <person name="Sakihama Y."/>
            <person name="Salamov A.A."/>
            <person name="Savidor A."/>
            <person name="Scheuring C.F."/>
            <person name="Smith B.M."/>
            <person name="Sobral B.W."/>
            <person name="Terry A."/>
            <person name="Torto-Alalibo T.A."/>
            <person name="Win J."/>
            <person name="Xu Z."/>
            <person name="Zhang H."/>
            <person name="Grigoriev I.V."/>
            <person name="Rokhsar D.S."/>
            <person name="Boore J.L."/>
        </authorList>
    </citation>
    <scope>NUCLEOTIDE SEQUENCE [LARGE SCALE GENOMIC DNA]</scope>
    <source>
        <strain evidence="2 3">P6497</strain>
    </source>
</reference>
<evidence type="ECO:0000313" key="3">
    <source>
        <dbReference type="Proteomes" id="UP000002640"/>
    </source>
</evidence>
<dbReference type="OMA" id="SENTMAC"/>
<keyword evidence="3" id="KW-1185">Reference proteome</keyword>
<dbReference type="Proteomes" id="UP000002640">
    <property type="component" value="Unassembled WGS sequence"/>
</dbReference>
<dbReference type="STRING" id="1094619.G4YWT0"/>
<protein>
    <recommendedName>
        <fullName evidence="1">IPT/TIG domain-containing protein</fullName>
    </recommendedName>
</protein>
<accession>G4YWT0</accession>
<dbReference type="AlphaFoldDB" id="G4YWT0"/>